<keyword evidence="1" id="KW-0805">Transcription regulation</keyword>
<evidence type="ECO:0000256" key="2">
    <source>
        <dbReference type="ARBA" id="ARBA00023125"/>
    </source>
</evidence>
<comment type="caution">
    <text evidence="5">The sequence shown here is derived from an EMBL/GenBank/DDBJ whole genome shotgun (WGS) entry which is preliminary data.</text>
</comment>
<dbReference type="NCBIfam" id="NF033788">
    <property type="entry name" value="HTH_metalloreg"/>
    <property type="match status" value="1"/>
</dbReference>
<dbReference type="Gene3D" id="1.10.10.10">
    <property type="entry name" value="Winged helix-like DNA-binding domain superfamily/Winged helix DNA-binding domain"/>
    <property type="match status" value="1"/>
</dbReference>
<dbReference type="GO" id="GO:0003700">
    <property type="term" value="F:DNA-binding transcription factor activity"/>
    <property type="evidence" value="ECO:0007669"/>
    <property type="project" value="InterPro"/>
</dbReference>
<dbReference type="SUPFAM" id="SSF46785">
    <property type="entry name" value="Winged helix' DNA-binding domain"/>
    <property type="match status" value="1"/>
</dbReference>
<dbReference type="InterPro" id="IPR051011">
    <property type="entry name" value="Metal_resp_trans_reg"/>
</dbReference>
<evidence type="ECO:0000313" key="5">
    <source>
        <dbReference type="EMBL" id="PIZ40494.1"/>
    </source>
</evidence>
<dbReference type="PROSITE" id="PS50987">
    <property type="entry name" value="HTH_ARSR_2"/>
    <property type="match status" value="1"/>
</dbReference>
<dbReference type="EMBL" id="PFNG01000088">
    <property type="protein sequence ID" value="PIZ40494.1"/>
    <property type="molecule type" value="Genomic_DNA"/>
</dbReference>
<proteinExistence type="predicted"/>
<name>A0A2M7T8Z3_9ACTN</name>
<evidence type="ECO:0000259" key="4">
    <source>
        <dbReference type="PROSITE" id="PS50987"/>
    </source>
</evidence>
<feature type="domain" description="HTH arsR-type" evidence="4">
    <location>
        <begin position="10"/>
        <end position="105"/>
    </location>
</feature>
<dbReference type="InterPro" id="IPR036390">
    <property type="entry name" value="WH_DNA-bd_sf"/>
</dbReference>
<evidence type="ECO:0000256" key="3">
    <source>
        <dbReference type="ARBA" id="ARBA00023163"/>
    </source>
</evidence>
<dbReference type="GO" id="GO:0003677">
    <property type="term" value="F:DNA binding"/>
    <property type="evidence" value="ECO:0007669"/>
    <property type="project" value="UniProtKB-KW"/>
</dbReference>
<sequence length="116" mass="13064">MAYMHKIIGVGMDQMGLKILFFQVMSDPTRHKILSLLEKREKMCVNDLVHGLRISQPTVSKHLALLRHAGLVLAAREGQQVFYSLNGRKLRSCCTKYFSGFSCCSDLFSNSDIPDA</sequence>
<dbReference type="AlphaFoldDB" id="A0A2M7T8Z3"/>
<organism evidence="5 6">
    <name type="scientific">Candidatus Aquicultor secundus</name>
    <dbReference type="NCBI Taxonomy" id="1973895"/>
    <lineage>
        <taxon>Bacteria</taxon>
        <taxon>Bacillati</taxon>
        <taxon>Actinomycetota</taxon>
        <taxon>Candidatus Aquicultoria</taxon>
        <taxon>Candidatus Aquicultorales</taxon>
        <taxon>Candidatus Aquicultoraceae</taxon>
        <taxon>Candidatus Aquicultor</taxon>
    </lineage>
</organism>
<reference evidence="6" key="1">
    <citation type="submission" date="2017-09" db="EMBL/GenBank/DDBJ databases">
        <title>Depth-based differentiation of microbial function through sediment-hosted aquifers and enrichment of novel symbionts in the deep terrestrial subsurface.</title>
        <authorList>
            <person name="Probst A.J."/>
            <person name="Ladd B."/>
            <person name="Jarett J.K."/>
            <person name="Geller-Mcgrath D.E."/>
            <person name="Sieber C.M.K."/>
            <person name="Emerson J.B."/>
            <person name="Anantharaman K."/>
            <person name="Thomas B.C."/>
            <person name="Malmstrom R."/>
            <person name="Stieglmeier M."/>
            <person name="Klingl A."/>
            <person name="Woyke T."/>
            <person name="Ryan C.M."/>
            <person name="Banfield J.F."/>
        </authorList>
    </citation>
    <scope>NUCLEOTIDE SEQUENCE [LARGE SCALE GENOMIC DNA]</scope>
</reference>
<dbReference type="PANTHER" id="PTHR43132:SF2">
    <property type="entry name" value="ARSENICAL RESISTANCE OPERON REPRESSOR ARSR-RELATED"/>
    <property type="match status" value="1"/>
</dbReference>
<dbReference type="CDD" id="cd00090">
    <property type="entry name" value="HTH_ARSR"/>
    <property type="match status" value="1"/>
</dbReference>
<dbReference type="PRINTS" id="PR00778">
    <property type="entry name" value="HTHARSR"/>
</dbReference>
<gene>
    <name evidence="5" type="ORF">COY37_03725</name>
</gene>
<accession>A0A2M7T8Z3</accession>
<dbReference type="InterPro" id="IPR001845">
    <property type="entry name" value="HTH_ArsR_DNA-bd_dom"/>
</dbReference>
<dbReference type="Pfam" id="PF01022">
    <property type="entry name" value="HTH_5"/>
    <property type="match status" value="1"/>
</dbReference>
<dbReference type="PANTHER" id="PTHR43132">
    <property type="entry name" value="ARSENICAL RESISTANCE OPERON REPRESSOR ARSR-RELATED"/>
    <property type="match status" value="1"/>
</dbReference>
<evidence type="ECO:0000313" key="6">
    <source>
        <dbReference type="Proteomes" id="UP000230956"/>
    </source>
</evidence>
<keyword evidence="3" id="KW-0804">Transcription</keyword>
<dbReference type="InterPro" id="IPR011991">
    <property type="entry name" value="ArsR-like_HTH"/>
</dbReference>
<dbReference type="SMART" id="SM00418">
    <property type="entry name" value="HTH_ARSR"/>
    <property type="match status" value="1"/>
</dbReference>
<protein>
    <recommendedName>
        <fullName evidence="4">HTH arsR-type domain-containing protein</fullName>
    </recommendedName>
</protein>
<dbReference type="InterPro" id="IPR036388">
    <property type="entry name" value="WH-like_DNA-bd_sf"/>
</dbReference>
<evidence type="ECO:0000256" key="1">
    <source>
        <dbReference type="ARBA" id="ARBA00023015"/>
    </source>
</evidence>
<keyword evidence="2" id="KW-0238">DNA-binding</keyword>
<dbReference type="Proteomes" id="UP000230956">
    <property type="component" value="Unassembled WGS sequence"/>
</dbReference>